<accession>A0A4P8N0T1</accession>
<evidence type="ECO:0000313" key="2">
    <source>
        <dbReference type="EMBL" id="QCQ59189.1"/>
    </source>
</evidence>
<gene>
    <name evidence="2" type="ORF">Barba5S_gp111</name>
</gene>
<name>A0A4P8N0T1_9CAUD</name>
<proteinExistence type="predicted"/>
<dbReference type="EMBL" id="MK719710">
    <property type="protein sequence ID" value="QCQ59189.1"/>
    <property type="molecule type" value="Genomic_DNA"/>
</dbReference>
<evidence type="ECO:0000259" key="1">
    <source>
        <dbReference type="PROSITE" id="PS50006"/>
    </source>
</evidence>
<sequence>MSYIDTLKDFETRLGRFCKDVTDLKVTFRNASNQKITEQHIQLHIDRVNENGWEHLNPELSESGNFITSKEYEVFVECSCHRGDYTQAVLGEIRHQLSTNSGLYYKYFGDTKFSYLRSATIQKRFFTVDGIQYEERSVMQLVFNMMVKSSDIEDIGSIETVEIINLKTKVSEDTVAVDDTLTITYPQQLVPT</sequence>
<feature type="domain" description="FHA" evidence="1">
    <location>
        <begin position="12"/>
        <end position="72"/>
    </location>
</feature>
<protein>
    <recommendedName>
        <fullName evidence="1">FHA domain-containing protein</fullName>
    </recommendedName>
</protein>
<reference evidence="2 3" key="1">
    <citation type="submission" date="2019-03" db="EMBL/GenBank/DDBJ databases">
        <title>Genomic and seasonal variations among aquatic phages infecting the Baltic Sea Gammaproteobacteria Rheinheimera sp. bal341.</title>
        <authorList>
            <person name="Nilsson E."/>
            <person name="Li K."/>
            <person name="Fridlund J."/>
            <person name="Sulcius S."/>
            <person name="Bunse C."/>
            <person name="Karlsson C.M.G."/>
            <person name="Lindh M."/>
            <person name="Lundin D."/>
            <person name="Pinhassi J."/>
            <person name="Holmfeldt K."/>
        </authorList>
    </citation>
    <scope>NUCLEOTIDE SEQUENCE [LARGE SCALE GENOMIC DNA]</scope>
</reference>
<dbReference type="InterPro" id="IPR057087">
    <property type="entry name" value="Gp12-like"/>
</dbReference>
<keyword evidence="3" id="KW-1185">Reference proteome</keyword>
<dbReference type="Pfam" id="PF23961">
    <property type="entry name" value="Phage_tail_terminator_9"/>
    <property type="match status" value="1"/>
</dbReference>
<dbReference type="Proteomes" id="UP000300543">
    <property type="component" value="Segment"/>
</dbReference>
<organism evidence="2 3">
    <name type="scientific">Rheinheimera phage Barba5S</name>
    <dbReference type="NCBI Taxonomy" id="2849599"/>
    <lineage>
        <taxon>Viruses</taxon>
        <taxon>Duplodnaviria</taxon>
        <taxon>Heunggongvirae</taxon>
        <taxon>Uroviricota</taxon>
        <taxon>Caudoviricetes</taxon>
        <taxon>Barbavirus</taxon>
        <taxon>Barbavirus barba5S</taxon>
    </lineage>
</organism>
<dbReference type="InterPro" id="IPR000253">
    <property type="entry name" value="FHA_dom"/>
</dbReference>
<dbReference type="PROSITE" id="PS50006">
    <property type="entry name" value="FHA_DOMAIN"/>
    <property type="match status" value="1"/>
</dbReference>
<evidence type="ECO:0000313" key="3">
    <source>
        <dbReference type="Proteomes" id="UP000300543"/>
    </source>
</evidence>